<comment type="caution">
    <text evidence="2">The sequence shown here is derived from an EMBL/GenBank/DDBJ whole genome shotgun (WGS) entry which is preliminary data.</text>
</comment>
<gene>
    <name evidence="2" type="ORF">NOSIN_24095</name>
</gene>
<dbReference type="RefSeq" id="WP_077692976.1">
    <property type="nucleotide sequence ID" value="NZ_MCOK01000001.1"/>
</dbReference>
<name>A0A1V3C7A2_9ACTN</name>
<proteinExistence type="predicted"/>
<keyword evidence="1" id="KW-0472">Membrane</keyword>
<dbReference type="OrthoDB" id="3427324at2"/>
<accession>A0A1V3C7A2</accession>
<evidence type="ECO:0000313" key="2">
    <source>
        <dbReference type="EMBL" id="OOC56528.1"/>
    </source>
</evidence>
<evidence type="ECO:0000313" key="3">
    <source>
        <dbReference type="Proteomes" id="UP000189004"/>
    </source>
</evidence>
<dbReference type="EMBL" id="MCOK01000001">
    <property type="protein sequence ID" value="OOC56528.1"/>
    <property type="molecule type" value="Genomic_DNA"/>
</dbReference>
<reference evidence="3" key="1">
    <citation type="submission" date="2016-08" db="EMBL/GenBank/DDBJ databases">
        <authorList>
            <person name="Tokovenko B."/>
            <person name="Kalinowski J."/>
        </authorList>
    </citation>
    <scope>NUCLEOTIDE SEQUENCE [LARGE SCALE GENOMIC DNA]</scope>
    <source>
        <strain evidence="3">UTMC102</strain>
    </source>
</reference>
<dbReference type="STRING" id="501010.NOSIN_24095"/>
<dbReference type="AlphaFoldDB" id="A0A1V3C7A2"/>
<sequence>MSAHPPFPPPRVDARELSPGRFWYVLGAGFVALGLLVGTAVFIAMVYRTAGVPGFDARLRGAGEAVFTADGEFPRIGLYSSPAGADGSACSLVLPGGEERAFEPPPYKHTVQGGDGEWSLVGAHPGAAGEHTLVCDGAPGTVYAVAGLQGGSRFFGDLLTALASFVGIPLAGLLVGAPILVTTGVRRSRHRKRLLGERARHPYRP</sequence>
<protein>
    <submittedName>
        <fullName evidence="2">Uncharacterized protein</fullName>
    </submittedName>
</protein>
<keyword evidence="1" id="KW-0812">Transmembrane</keyword>
<evidence type="ECO:0000256" key="1">
    <source>
        <dbReference type="SAM" id="Phobius"/>
    </source>
</evidence>
<keyword evidence="3" id="KW-1185">Reference proteome</keyword>
<keyword evidence="1" id="KW-1133">Transmembrane helix</keyword>
<dbReference type="Proteomes" id="UP000189004">
    <property type="component" value="Unassembled WGS sequence"/>
</dbReference>
<organism evidence="2 3">
    <name type="scientific">Nocardiopsis sinuspersici</name>
    <dbReference type="NCBI Taxonomy" id="501010"/>
    <lineage>
        <taxon>Bacteria</taxon>
        <taxon>Bacillati</taxon>
        <taxon>Actinomycetota</taxon>
        <taxon>Actinomycetes</taxon>
        <taxon>Streptosporangiales</taxon>
        <taxon>Nocardiopsidaceae</taxon>
        <taxon>Nocardiopsis</taxon>
    </lineage>
</organism>
<feature type="transmembrane region" description="Helical" evidence="1">
    <location>
        <begin position="21"/>
        <end position="47"/>
    </location>
</feature>
<feature type="transmembrane region" description="Helical" evidence="1">
    <location>
        <begin position="158"/>
        <end position="185"/>
    </location>
</feature>